<dbReference type="GO" id="GO:0008173">
    <property type="term" value="F:RNA methyltransferase activity"/>
    <property type="evidence" value="ECO:0007669"/>
    <property type="project" value="InterPro"/>
</dbReference>
<organism evidence="7 8">
    <name type="scientific">Haematococcus lacustris</name>
    <name type="common">Green alga</name>
    <name type="synonym">Haematococcus pluvialis</name>
    <dbReference type="NCBI Taxonomy" id="44745"/>
    <lineage>
        <taxon>Eukaryota</taxon>
        <taxon>Viridiplantae</taxon>
        <taxon>Chlorophyta</taxon>
        <taxon>core chlorophytes</taxon>
        <taxon>Chlorophyceae</taxon>
        <taxon>CS clade</taxon>
        <taxon>Chlamydomonadales</taxon>
        <taxon>Haematococcaceae</taxon>
        <taxon>Haematococcus</taxon>
    </lineage>
</organism>
<name>A0A699YQV0_HAELA</name>
<evidence type="ECO:0000313" key="8">
    <source>
        <dbReference type="Proteomes" id="UP000485058"/>
    </source>
</evidence>
<dbReference type="Gene3D" id="3.40.50.150">
    <property type="entry name" value="Vaccinia Virus protein VP39"/>
    <property type="match status" value="1"/>
</dbReference>
<feature type="domain" description="SAM-dependent MTase RsmB/NOP-type" evidence="6">
    <location>
        <begin position="1"/>
        <end position="124"/>
    </location>
</feature>
<dbReference type="AlphaFoldDB" id="A0A699YQV0"/>
<dbReference type="InterPro" id="IPR023267">
    <property type="entry name" value="RCMT"/>
</dbReference>
<evidence type="ECO:0000256" key="2">
    <source>
        <dbReference type="ARBA" id="ARBA00022679"/>
    </source>
</evidence>
<feature type="binding site" evidence="5">
    <location>
        <begin position="62"/>
        <end position="68"/>
    </location>
    <ligand>
        <name>S-adenosyl-L-methionine</name>
        <dbReference type="ChEBI" id="CHEBI:59789"/>
    </ligand>
</feature>
<dbReference type="InterPro" id="IPR029063">
    <property type="entry name" value="SAM-dependent_MTases_sf"/>
</dbReference>
<dbReference type="SUPFAM" id="SSF53335">
    <property type="entry name" value="S-adenosyl-L-methionine-dependent methyltransferases"/>
    <property type="match status" value="1"/>
</dbReference>
<sequence>MMARADMFKQERGVAVVMEQPVYTMPSVPEGLQGRVMLQNLASIVAGLALRPRPGARVLDMCAAPGGKATLLAQLMGDQGTVVALDRTQAKMQCLTGYLQPPCPSLGPPFEPDQKYLLAASSSH</sequence>
<feature type="non-terminal residue" evidence="7">
    <location>
        <position position="1"/>
    </location>
</feature>
<keyword evidence="8" id="KW-1185">Reference proteome</keyword>
<evidence type="ECO:0000256" key="4">
    <source>
        <dbReference type="ARBA" id="ARBA00022884"/>
    </source>
</evidence>
<comment type="caution">
    <text evidence="5">Lacks conserved residue(s) required for the propagation of feature annotation.</text>
</comment>
<gene>
    <name evidence="7" type="ORF">HaLaN_05399</name>
</gene>
<dbReference type="PROSITE" id="PS51686">
    <property type="entry name" value="SAM_MT_RSMB_NOP"/>
    <property type="match status" value="1"/>
</dbReference>
<dbReference type="GO" id="GO:0001510">
    <property type="term" value="P:RNA methylation"/>
    <property type="evidence" value="ECO:0007669"/>
    <property type="project" value="InterPro"/>
</dbReference>
<evidence type="ECO:0000259" key="6">
    <source>
        <dbReference type="PROSITE" id="PS51686"/>
    </source>
</evidence>
<dbReference type="PANTHER" id="PTHR22807:SF34">
    <property type="entry name" value="TRNA (CYTOSINE(72)-C(5))-METHYLTRANSFERASE NSUN6"/>
    <property type="match status" value="1"/>
</dbReference>
<dbReference type="GO" id="GO:0003723">
    <property type="term" value="F:RNA binding"/>
    <property type="evidence" value="ECO:0007669"/>
    <property type="project" value="UniProtKB-UniRule"/>
</dbReference>
<feature type="binding site" evidence="5">
    <location>
        <position position="113"/>
    </location>
    <ligand>
        <name>S-adenosyl-L-methionine</name>
        <dbReference type="ChEBI" id="CHEBI:59789"/>
    </ligand>
</feature>
<keyword evidence="3 5" id="KW-0949">S-adenosyl-L-methionine</keyword>
<keyword evidence="2 5" id="KW-0808">Transferase</keyword>
<proteinExistence type="inferred from homology"/>
<feature type="binding site" evidence="5">
    <location>
        <position position="86"/>
    </location>
    <ligand>
        <name>S-adenosyl-L-methionine</name>
        <dbReference type="ChEBI" id="CHEBI:59789"/>
    </ligand>
</feature>
<reference evidence="7 8" key="1">
    <citation type="submission" date="2020-02" db="EMBL/GenBank/DDBJ databases">
        <title>Draft genome sequence of Haematococcus lacustris strain NIES-144.</title>
        <authorList>
            <person name="Morimoto D."/>
            <person name="Nakagawa S."/>
            <person name="Yoshida T."/>
            <person name="Sawayama S."/>
        </authorList>
    </citation>
    <scope>NUCLEOTIDE SEQUENCE [LARGE SCALE GENOMIC DNA]</scope>
    <source>
        <strain evidence="7 8">NIES-144</strain>
    </source>
</reference>
<comment type="caution">
    <text evidence="7">The sequence shown here is derived from an EMBL/GenBank/DDBJ whole genome shotgun (WGS) entry which is preliminary data.</text>
</comment>
<comment type="similarity">
    <text evidence="5">Belongs to the class I-like SAM-binding methyltransferase superfamily. RsmB/NOP family.</text>
</comment>
<dbReference type="EMBL" id="BLLF01000290">
    <property type="protein sequence ID" value="GFH10138.1"/>
    <property type="molecule type" value="Genomic_DNA"/>
</dbReference>
<accession>A0A699YQV0</accession>
<evidence type="ECO:0000256" key="1">
    <source>
        <dbReference type="ARBA" id="ARBA00022603"/>
    </source>
</evidence>
<keyword evidence="4 5" id="KW-0694">RNA-binding</keyword>
<dbReference type="InterPro" id="IPR001678">
    <property type="entry name" value="MeTrfase_RsmB-F_NOP2_dom"/>
</dbReference>
<dbReference type="Proteomes" id="UP000485058">
    <property type="component" value="Unassembled WGS sequence"/>
</dbReference>
<dbReference type="Pfam" id="PF01189">
    <property type="entry name" value="Methyltr_RsmB-F"/>
    <property type="match status" value="1"/>
</dbReference>
<evidence type="ECO:0000256" key="5">
    <source>
        <dbReference type="PROSITE-ProRule" id="PRU01023"/>
    </source>
</evidence>
<evidence type="ECO:0000256" key="3">
    <source>
        <dbReference type="ARBA" id="ARBA00022691"/>
    </source>
</evidence>
<keyword evidence="1 5" id="KW-0489">Methyltransferase</keyword>
<protein>
    <recommendedName>
        <fullName evidence="6">SAM-dependent MTase RsmB/NOP-type domain-containing protein</fullName>
    </recommendedName>
</protein>
<evidence type="ECO:0000313" key="7">
    <source>
        <dbReference type="EMBL" id="GFH10138.1"/>
    </source>
</evidence>
<dbReference type="InterPro" id="IPR049560">
    <property type="entry name" value="MeTrfase_RsmB-F_NOP2_cat"/>
</dbReference>
<dbReference type="PANTHER" id="PTHR22807">
    <property type="entry name" value="NOP2 YEAST -RELATED NOL1/NOP2/FMU SUN DOMAIN-CONTAINING"/>
    <property type="match status" value="1"/>
</dbReference>